<accession>A0A4Y2TPJ7</accession>
<name>A0A4Y2TPJ7_ARAVE</name>
<protein>
    <submittedName>
        <fullName evidence="1">Uncharacterized protein</fullName>
    </submittedName>
</protein>
<proteinExistence type="predicted"/>
<keyword evidence="2" id="KW-1185">Reference proteome</keyword>
<evidence type="ECO:0000313" key="1">
    <source>
        <dbReference type="EMBL" id="GBO02559.1"/>
    </source>
</evidence>
<evidence type="ECO:0000313" key="2">
    <source>
        <dbReference type="Proteomes" id="UP000499080"/>
    </source>
</evidence>
<dbReference type="AlphaFoldDB" id="A0A4Y2TPJ7"/>
<dbReference type="Proteomes" id="UP000499080">
    <property type="component" value="Unassembled WGS sequence"/>
</dbReference>
<dbReference type="EMBL" id="BGPR01030190">
    <property type="protein sequence ID" value="GBO02559.1"/>
    <property type="molecule type" value="Genomic_DNA"/>
</dbReference>
<reference evidence="1 2" key="1">
    <citation type="journal article" date="2019" name="Sci. Rep.">
        <title>Orb-weaving spider Araneus ventricosus genome elucidates the spidroin gene catalogue.</title>
        <authorList>
            <person name="Kono N."/>
            <person name="Nakamura H."/>
            <person name="Ohtoshi R."/>
            <person name="Moran D.A.P."/>
            <person name="Shinohara A."/>
            <person name="Yoshida Y."/>
            <person name="Fujiwara M."/>
            <person name="Mori M."/>
            <person name="Tomita M."/>
            <person name="Arakawa K."/>
        </authorList>
    </citation>
    <scope>NUCLEOTIDE SEQUENCE [LARGE SCALE GENOMIC DNA]</scope>
</reference>
<sequence>MHISLGSESDSVHDNFQCDVDIDAPQLFTQMELKDLVRDLVLSKESSGILSSRFKEKKFLFAGTCNCFVQKRGTRIYFLPFTRWLSNLLL</sequence>
<comment type="caution">
    <text evidence="1">The sequence shown here is derived from an EMBL/GenBank/DDBJ whole genome shotgun (WGS) entry which is preliminary data.</text>
</comment>
<organism evidence="1 2">
    <name type="scientific">Araneus ventricosus</name>
    <name type="common">Orbweaver spider</name>
    <name type="synonym">Epeira ventricosa</name>
    <dbReference type="NCBI Taxonomy" id="182803"/>
    <lineage>
        <taxon>Eukaryota</taxon>
        <taxon>Metazoa</taxon>
        <taxon>Ecdysozoa</taxon>
        <taxon>Arthropoda</taxon>
        <taxon>Chelicerata</taxon>
        <taxon>Arachnida</taxon>
        <taxon>Araneae</taxon>
        <taxon>Araneomorphae</taxon>
        <taxon>Entelegynae</taxon>
        <taxon>Araneoidea</taxon>
        <taxon>Araneidae</taxon>
        <taxon>Araneus</taxon>
    </lineage>
</organism>
<gene>
    <name evidence="1" type="ORF">AVEN_225051_1</name>
</gene>